<dbReference type="InterPro" id="IPR007110">
    <property type="entry name" value="Ig-like_dom"/>
</dbReference>
<dbReference type="GO" id="GO:0002376">
    <property type="term" value="P:immune system process"/>
    <property type="evidence" value="ECO:0007669"/>
    <property type="project" value="UniProtKB-KW"/>
</dbReference>
<evidence type="ECO:0000259" key="10">
    <source>
        <dbReference type="PROSITE" id="PS50835"/>
    </source>
</evidence>
<evidence type="ECO:0000256" key="2">
    <source>
        <dbReference type="ARBA" id="ARBA00022475"/>
    </source>
</evidence>
<organism evidence="11 12">
    <name type="scientific">Channa striata</name>
    <name type="common">Snakehead murrel</name>
    <name type="synonym">Ophicephalus striatus</name>
    <dbReference type="NCBI Taxonomy" id="64152"/>
    <lineage>
        <taxon>Eukaryota</taxon>
        <taxon>Metazoa</taxon>
        <taxon>Chordata</taxon>
        <taxon>Craniata</taxon>
        <taxon>Vertebrata</taxon>
        <taxon>Euteleostomi</taxon>
        <taxon>Actinopterygii</taxon>
        <taxon>Neopterygii</taxon>
        <taxon>Teleostei</taxon>
        <taxon>Neoteleostei</taxon>
        <taxon>Acanthomorphata</taxon>
        <taxon>Anabantaria</taxon>
        <taxon>Anabantiformes</taxon>
        <taxon>Channoidei</taxon>
        <taxon>Channidae</taxon>
        <taxon>Channa</taxon>
    </lineage>
</organism>
<comment type="caution">
    <text evidence="11">The sequence shown here is derived from an EMBL/GenBank/DDBJ whole genome shotgun (WGS) entry which is preliminary data.</text>
</comment>
<feature type="transmembrane region" description="Helical" evidence="8">
    <location>
        <begin position="171"/>
        <end position="194"/>
    </location>
</feature>
<dbReference type="InterPro" id="IPR052051">
    <property type="entry name" value="TCR_complex_component"/>
</dbReference>
<dbReference type="EMBL" id="JAUPFM010000001">
    <property type="protein sequence ID" value="KAK2862718.1"/>
    <property type="molecule type" value="Genomic_DNA"/>
</dbReference>
<keyword evidence="7" id="KW-0325">Glycoprotein</keyword>
<evidence type="ECO:0000256" key="5">
    <source>
        <dbReference type="ARBA" id="ARBA00023136"/>
    </source>
</evidence>
<feature type="domain" description="Ig-like" evidence="10">
    <location>
        <begin position="57"/>
        <end position="145"/>
    </location>
</feature>
<evidence type="ECO:0000313" key="11">
    <source>
        <dbReference type="EMBL" id="KAK2862718.1"/>
    </source>
</evidence>
<keyword evidence="3 9" id="KW-0732">Signal</keyword>
<comment type="subcellular location">
    <subcellularLocation>
        <location evidence="1">Cell membrane</location>
    </subcellularLocation>
</comment>
<keyword evidence="12" id="KW-1185">Reference proteome</keyword>
<dbReference type="AlphaFoldDB" id="A0AA88P0C7"/>
<dbReference type="PANTHER" id="PTHR19433:SF133">
    <property type="entry name" value="IMMUNE-TYPE RECEPTOR 5 PRECURSOR-RELATED"/>
    <property type="match status" value="1"/>
</dbReference>
<keyword evidence="2" id="KW-1003">Cell membrane</keyword>
<dbReference type="CDD" id="cd00099">
    <property type="entry name" value="IgV"/>
    <property type="match status" value="1"/>
</dbReference>
<sequence length="331" mass="36382">MTTPLKFAFCLTCLFFGKTALADNLKQSAPVQQKSGFISRNVDGATVSVKGAGLNVTALVHQSVSETIQPGGSVSLNCSVHTGSCDGEHSVYWFKDSGQSHPRLIYTNEDRHSQCQQKPETHSRTCVYSLPLKNLTRSHAGTYYCALVSCGHILFGNGTMLDFADDVSSPVLVYVLSGAVAFTILLCVLLAFIVCIINNTKCCQCSESQARFTSASTRNTEYTQNADSLHYAALSINLPERSVRQRDNTKTDFTTILAVSLTFTLCRTIKSNNCQCKESQVRFSDHPTTNSEVDQDSDNVQYVALSVNLPKRSRRQKSDTKSECVYSSMKL</sequence>
<feature type="signal peptide" evidence="9">
    <location>
        <begin position="1"/>
        <end position="22"/>
    </location>
</feature>
<accession>A0AA88P0C7</accession>
<gene>
    <name evidence="11" type="ORF">Q5P01_002251</name>
</gene>
<dbReference type="GO" id="GO:0009617">
    <property type="term" value="P:response to bacterium"/>
    <property type="evidence" value="ECO:0007669"/>
    <property type="project" value="TreeGrafter"/>
</dbReference>
<dbReference type="PANTHER" id="PTHR19433">
    <property type="entry name" value="T-CELL RECEPTOR ALPHA CHAIN V REGION-RELATED"/>
    <property type="match status" value="1"/>
</dbReference>
<evidence type="ECO:0000256" key="7">
    <source>
        <dbReference type="ARBA" id="ARBA00023180"/>
    </source>
</evidence>
<evidence type="ECO:0000313" key="12">
    <source>
        <dbReference type="Proteomes" id="UP001187415"/>
    </source>
</evidence>
<keyword evidence="6" id="KW-1015">Disulfide bond</keyword>
<proteinExistence type="predicted"/>
<dbReference type="Gene3D" id="2.60.40.10">
    <property type="entry name" value="Immunoglobulins"/>
    <property type="match status" value="1"/>
</dbReference>
<keyword evidence="4" id="KW-0391">Immunity</keyword>
<dbReference type="SMART" id="SM00409">
    <property type="entry name" value="IG"/>
    <property type="match status" value="1"/>
</dbReference>
<dbReference type="InterPro" id="IPR013106">
    <property type="entry name" value="Ig_V-set"/>
</dbReference>
<keyword evidence="8" id="KW-1133">Transmembrane helix</keyword>
<dbReference type="InterPro" id="IPR036179">
    <property type="entry name" value="Ig-like_dom_sf"/>
</dbReference>
<feature type="chain" id="PRO_5041635291" description="Ig-like domain-containing protein" evidence="9">
    <location>
        <begin position="23"/>
        <end position="331"/>
    </location>
</feature>
<dbReference type="Proteomes" id="UP001187415">
    <property type="component" value="Unassembled WGS sequence"/>
</dbReference>
<dbReference type="PROSITE" id="PS50835">
    <property type="entry name" value="IG_LIKE"/>
    <property type="match status" value="1"/>
</dbReference>
<keyword evidence="5 8" id="KW-0472">Membrane</keyword>
<evidence type="ECO:0000256" key="8">
    <source>
        <dbReference type="SAM" id="Phobius"/>
    </source>
</evidence>
<evidence type="ECO:0000256" key="4">
    <source>
        <dbReference type="ARBA" id="ARBA00022859"/>
    </source>
</evidence>
<dbReference type="SUPFAM" id="SSF48726">
    <property type="entry name" value="Immunoglobulin"/>
    <property type="match status" value="1"/>
</dbReference>
<evidence type="ECO:0000256" key="1">
    <source>
        <dbReference type="ARBA" id="ARBA00004236"/>
    </source>
</evidence>
<reference evidence="11" key="1">
    <citation type="submission" date="2023-07" db="EMBL/GenBank/DDBJ databases">
        <title>Chromosome-level Genome Assembly of Striped Snakehead (Channa striata).</title>
        <authorList>
            <person name="Liu H."/>
        </authorList>
    </citation>
    <scope>NUCLEOTIDE SEQUENCE</scope>
    <source>
        <strain evidence="11">Gz</strain>
        <tissue evidence="11">Muscle</tissue>
    </source>
</reference>
<name>A0AA88P0C7_CHASR</name>
<dbReference type="Pfam" id="PF07686">
    <property type="entry name" value="V-set"/>
    <property type="match status" value="1"/>
</dbReference>
<feature type="transmembrane region" description="Helical" evidence="8">
    <location>
        <begin position="141"/>
        <end position="164"/>
    </location>
</feature>
<evidence type="ECO:0000256" key="6">
    <source>
        <dbReference type="ARBA" id="ARBA00023157"/>
    </source>
</evidence>
<dbReference type="GO" id="GO:0005886">
    <property type="term" value="C:plasma membrane"/>
    <property type="evidence" value="ECO:0007669"/>
    <property type="project" value="UniProtKB-SubCell"/>
</dbReference>
<evidence type="ECO:0000256" key="3">
    <source>
        <dbReference type="ARBA" id="ARBA00022729"/>
    </source>
</evidence>
<evidence type="ECO:0000256" key="9">
    <source>
        <dbReference type="SAM" id="SignalP"/>
    </source>
</evidence>
<dbReference type="InterPro" id="IPR013783">
    <property type="entry name" value="Ig-like_fold"/>
</dbReference>
<keyword evidence="8" id="KW-0812">Transmembrane</keyword>
<protein>
    <recommendedName>
        <fullName evidence="10">Ig-like domain-containing protein</fullName>
    </recommendedName>
</protein>
<dbReference type="InterPro" id="IPR003599">
    <property type="entry name" value="Ig_sub"/>
</dbReference>